<dbReference type="InParanoid" id="A0A482XA95"/>
<dbReference type="Proteomes" id="UP000291343">
    <property type="component" value="Unassembled WGS sequence"/>
</dbReference>
<name>A0A482XA95_LAOST</name>
<evidence type="ECO:0000313" key="3">
    <source>
        <dbReference type="Proteomes" id="UP000291343"/>
    </source>
</evidence>
<keyword evidence="3" id="KW-1185">Reference proteome</keyword>
<dbReference type="EMBL" id="QKKF02014496">
    <property type="protein sequence ID" value="RZF42734.1"/>
    <property type="molecule type" value="Genomic_DNA"/>
</dbReference>
<accession>A0A482XA95</accession>
<reference evidence="2 3" key="1">
    <citation type="journal article" date="2017" name="Gigascience">
        <title>Genome sequence of the small brown planthopper, Laodelphax striatellus.</title>
        <authorList>
            <person name="Zhu J."/>
            <person name="Jiang F."/>
            <person name="Wang X."/>
            <person name="Yang P."/>
            <person name="Bao Y."/>
            <person name="Zhao W."/>
            <person name="Wang W."/>
            <person name="Lu H."/>
            <person name="Wang Q."/>
            <person name="Cui N."/>
            <person name="Li J."/>
            <person name="Chen X."/>
            <person name="Luo L."/>
            <person name="Yu J."/>
            <person name="Kang L."/>
            <person name="Cui F."/>
        </authorList>
    </citation>
    <scope>NUCLEOTIDE SEQUENCE [LARGE SCALE GENOMIC DNA]</scope>
    <source>
        <strain evidence="2">Lst14</strain>
    </source>
</reference>
<protein>
    <submittedName>
        <fullName evidence="2">Uncharacterized protein</fullName>
    </submittedName>
</protein>
<feature type="region of interest" description="Disordered" evidence="1">
    <location>
        <begin position="173"/>
        <end position="210"/>
    </location>
</feature>
<feature type="region of interest" description="Disordered" evidence="1">
    <location>
        <begin position="1"/>
        <end position="22"/>
    </location>
</feature>
<gene>
    <name evidence="2" type="ORF">LSTR_LSTR014368</name>
</gene>
<feature type="region of interest" description="Disordered" evidence="1">
    <location>
        <begin position="34"/>
        <end position="58"/>
    </location>
</feature>
<feature type="compositionally biased region" description="Basic and acidic residues" evidence="1">
    <location>
        <begin position="49"/>
        <end position="58"/>
    </location>
</feature>
<proteinExistence type="predicted"/>
<feature type="compositionally biased region" description="Low complexity" evidence="1">
    <location>
        <begin position="187"/>
        <end position="198"/>
    </location>
</feature>
<comment type="caution">
    <text evidence="2">The sequence shown here is derived from an EMBL/GenBank/DDBJ whole genome shotgun (WGS) entry which is preliminary data.</text>
</comment>
<organism evidence="2 3">
    <name type="scientific">Laodelphax striatellus</name>
    <name type="common">Small brown planthopper</name>
    <name type="synonym">Delphax striatella</name>
    <dbReference type="NCBI Taxonomy" id="195883"/>
    <lineage>
        <taxon>Eukaryota</taxon>
        <taxon>Metazoa</taxon>
        <taxon>Ecdysozoa</taxon>
        <taxon>Arthropoda</taxon>
        <taxon>Hexapoda</taxon>
        <taxon>Insecta</taxon>
        <taxon>Pterygota</taxon>
        <taxon>Neoptera</taxon>
        <taxon>Paraneoptera</taxon>
        <taxon>Hemiptera</taxon>
        <taxon>Auchenorrhyncha</taxon>
        <taxon>Fulgoroidea</taxon>
        <taxon>Delphacidae</taxon>
        <taxon>Criomorphinae</taxon>
        <taxon>Laodelphax</taxon>
    </lineage>
</organism>
<sequence>MEFVRGVSDPTEKPDPSGLLGKWERVDFSGRRVRGGEEGEYPGNLQYEPESRSTREKSQNYMDITQATLLLSRRSDIFPAPFSVRSLDRQLSAFLLNFNFDIIALAASCRGRGGRGELSQRGVGPAAATLKMTPRRVIEERQVGVQLESGGGENHNETSGLRVSVEDKEPCSRFSMLHLPPGQNSASNTSTDTLTNHTQTDHTHQTPPLLTNRTQHLPVLAPLCYAIPQAPSPKHLHSNIRIPSHPFPQVQEVFNVTCSSDRPLSWKDMDVECA</sequence>
<evidence type="ECO:0000256" key="1">
    <source>
        <dbReference type="SAM" id="MobiDB-lite"/>
    </source>
</evidence>
<evidence type="ECO:0000313" key="2">
    <source>
        <dbReference type="EMBL" id="RZF42734.1"/>
    </source>
</evidence>
<dbReference type="AlphaFoldDB" id="A0A482XA95"/>